<reference evidence="1" key="1">
    <citation type="submission" date="2016-05" db="EMBL/GenBank/DDBJ databases">
        <authorList>
            <person name="Lavstsen T."/>
            <person name="Jespersen J.S."/>
        </authorList>
    </citation>
    <scope>NUCLEOTIDE SEQUENCE</scope>
    <source>
        <tissue evidence="1">Brain</tissue>
    </source>
</reference>
<gene>
    <name evidence="1" type="primary">TOMM7</name>
</gene>
<name>A0A1A7ZIL8_NOTFU</name>
<dbReference type="AlphaFoldDB" id="A0A1A7ZIL8"/>
<accession>A0A1A7ZIL8</accession>
<dbReference type="EMBL" id="HADY01003420">
    <property type="protein sequence ID" value="SBP41905.1"/>
    <property type="molecule type" value="Transcribed_RNA"/>
</dbReference>
<proteinExistence type="predicted"/>
<feature type="non-terminal residue" evidence="1">
    <location>
        <position position="1"/>
    </location>
</feature>
<protein>
    <submittedName>
        <fullName evidence="1">Translocase of outer mitochondrial membrane 7 homolog</fullName>
    </submittedName>
</protein>
<organism evidence="1">
    <name type="scientific">Nothobranchius furzeri</name>
    <name type="common">Turquoise killifish</name>
    <dbReference type="NCBI Taxonomy" id="105023"/>
    <lineage>
        <taxon>Eukaryota</taxon>
        <taxon>Metazoa</taxon>
        <taxon>Chordata</taxon>
        <taxon>Craniata</taxon>
        <taxon>Vertebrata</taxon>
        <taxon>Euteleostomi</taxon>
        <taxon>Actinopterygii</taxon>
        <taxon>Neopterygii</taxon>
        <taxon>Teleostei</taxon>
        <taxon>Neoteleostei</taxon>
        <taxon>Acanthomorphata</taxon>
        <taxon>Ovalentaria</taxon>
        <taxon>Atherinomorphae</taxon>
        <taxon>Cyprinodontiformes</taxon>
        <taxon>Nothobranchiidae</taxon>
        <taxon>Nothobranchius</taxon>
    </lineage>
</organism>
<sequence>NPRRHYAANNSLNQKFSVKPEYKSLLAIKYIQTLVNQPLCFKAALPQCHSCDWFL</sequence>
<reference evidence="1" key="2">
    <citation type="submission" date="2016-06" db="EMBL/GenBank/DDBJ databases">
        <title>The genome of a short-lived fish provides insights into sex chromosome evolution and the genetic control of aging.</title>
        <authorList>
            <person name="Reichwald K."/>
            <person name="Felder M."/>
            <person name="Petzold A."/>
            <person name="Koch P."/>
            <person name="Groth M."/>
            <person name="Platzer M."/>
        </authorList>
    </citation>
    <scope>NUCLEOTIDE SEQUENCE</scope>
    <source>
        <tissue evidence="1">Brain</tissue>
    </source>
</reference>
<evidence type="ECO:0000313" key="1">
    <source>
        <dbReference type="EMBL" id="SBP41905.1"/>
    </source>
</evidence>
<feature type="non-terminal residue" evidence="1">
    <location>
        <position position="55"/>
    </location>
</feature>